<evidence type="ECO:0000313" key="1">
    <source>
        <dbReference type="EMBL" id="MBW97353.1"/>
    </source>
</evidence>
<name>A0A2P2JV68_RHIMU</name>
<dbReference type="AlphaFoldDB" id="A0A2P2JV68"/>
<protein>
    <submittedName>
        <fullName evidence="1">Uncharacterized protein</fullName>
    </submittedName>
</protein>
<dbReference type="EMBL" id="GGEC01016870">
    <property type="protein sequence ID" value="MBW97353.1"/>
    <property type="molecule type" value="Transcribed_RNA"/>
</dbReference>
<sequence>MRELKAKATNDRKDNAIDAFAIAGNSSLPQLASQSSTRKEAEDDADTIRYARI</sequence>
<organism evidence="1">
    <name type="scientific">Rhizophora mucronata</name>
    <name type="common">Asiatic mangrove</name>
    <dbReference type="NCBI Taxonomy" id="61149"/>
    <lineage>
        <taxon>Eukaryota</taxon>
        <taxon>Viridiplantae</taxon>
        <taxon>Streptophyta</taxon>
        <taxon>Embryophyta</taxon>
        <taxon>Tracheophyta</taxon>
        <taxon>Spermatophyta</taxon>
        <taxon>Magnoliopsida</taxon>
        <taxon>eudicotyledons</taxon>
        <taxon>Gunneridae</taxon>
        <taxon>Pentapetalae</taxon>
        <taxon>rosids</taxon>
        <taxon>fabids</taxon>
        <taxon>Malpighiales</taxon>
        <taxon>Rhizophoraceae</taxon>
        <taxon>Rhizophora</taxon>
    </lineage>
</organism>
<proteinExistence type="predicted"/>
<accession>A0A2P2JV68</accession>
<reference evidence="1" key="1">
    <citation type="submission" date="2018-02" db="EMBL/GenBank/DDBJ databases">
        <title>Rhizophora mucronata_Transcriptome.</title>
        <authorList>
            <person name="Meera S.P."/>
            <person name="Sreeshan A."/>
            <person name="Augustine A."/>
        </authorList>
    </citation>
    <scope>NUCLEOTIDE SEQUENCE</scope>
    <source>
        <tissue evidence="1">Leaf</tissue>
    </source>
</reference>